<dbReference type="EMBL" id="UYRR01036767">
    <property type="protein sequence ID" value="VDK67948.1"/>
    <property type="molecule type" value="Genomic_DNA"/>
</dbReference>
<feature type="compositionally biased region" description="Pro residues" evidence="9">
    <location>
        <begin position="170"/>
        <end position="181"/>
    </location>
</feature>
<dbReference type="InterPro" id="IPR031972">
    <property type="entry name" value="CSRNP_N"/>
</dbReference>
<feature type="compositionally biased region" description="Basic and acidic residues" evidence="9">
    <location>
        <begin position="30"/>
        <end position="41"/>
    </location>
</feature>
<feature type="compositionally biased region" description="Polar residues" evidence="9">
    <location>
        <begin position="1"/>
        <end position="11"/>
    </location>
</feature>
<dbReference type="GO" id="GO:0043565">
    <property type="term" value="F:sequence-specific DNA binding"/>
    <property type="evidence" value="ECO:0007669"/>
    <property type="project" value="TreeGrafter"/>
</dbReference>
<feature type="domain" description="Cysteine/serine-rich nuclear protein N-terminal" evidence="10">
    <location>
        <begin position="81"/>
        <end position="159"/>
    </location>
</feature>
<dbReference type="InterPro" id="IPR023260">
    <property type="entry name" value="Cys/Ser-rich_nuc_prot"/>
</dbReference>
<proteinExistence type="inferred from homology"/>
<keyword evidence="4" id="KW-0805">Transcription regulation</keyword>
<evidence type="ECO:0000256" key="9">
    <source>
        <dbReference type="SAM" id="MobiDB-lite"/>
    </source>
</evidence>
<dbReference type="PANTHER" id="PTHR13580">
    <property type="entry name" value="TGF-BETA INDUCED APOPTOSIS PROTEIN"/>
    <property type="match status" value="1"/>
</dbReference>
<evidence type="ECO:0000256" key="4">
    <source>
        <dbReference type="ARBA" id="ARBA00023015"/>
    </source>
</evidence>
<evidence type="ECO:0000256" key="6">
    <source>
        <dbReference type="ARBA" id="ARBA00023159"/>
    </source>
</evidence>
<dbReference type="Pfam" id="PF16019">
    <property type="entry name" value="CSRNP_N"/>
    <property type="match status" value="1"/>
</dbReference>
<reference evidence="11 12" key="2">
    <citation type="submission" date="2018-11" db="EMBL/GenBank/DDBJ databases">
        <authorList>
            <consortium name="Pathogen Informatics"/>
        </authorList>
    </citation>
    <scope>NUCLEOTIDE SEQUENCE [LARGE SCALE GENOMIC DNA]</scope>
</reference>
<evidence type="ECO:0000313" key="12">
    <source>
        <dbReference type="Proteomes" id="UP000267096"/>
    </source>
</evidence>
<evidence type="ECO:0000256" key="2">
    <source>
        <dbReference type="ARBA" id="ARBA00008548"/>
    </source>
</evidence>
<feature type="region of interest" description="Disordered" evidence="9">
    <location>
        <begin position="157"/>
        <end position="181"/>
    </location>
</feature>
<feature type="compositionally biased region" description="Polar residues" evidence="9">
    <location>
        <begin position="158"/>
        <end position="167"/>
    </location>
</feature>
<organism evidence="13">
    <name type="scientific">Anisakis simplex</name>
    <name type="common">Herring worm</name>
    <dbReference type="NCBI Taxonomy" id="6269"/>
    <lineage>
        <taxon>Eukaryota</taxon>
        <taxon>Metazoa</taxon>
        <taxon>Ecdysozoa</taxon>
        <taxon>Nematoda</taxon>
        <taxon>Chromadorea</taxon>
        <taxon>Rhabditida</taxon>
        <taxon>Spirurina</taxon>
        <taxon>Ascaridomorpha</taxon>
        <taxon>Ascaridoidea</taxon>
        <taxon>Anisakidae</taxon>
        <taxon>Anisakis</taxon>
        <taxon>Anisakis simplex complex</taxon>
    </lineage>
</organism>
<sequence>MGESGSSQMEMNLTAADFLRDPSDALGQMTKEKQRLLERKSSSQNPKADGGCIKRKRRQKKSSAAAPYDSKPYSLRLRPKKKKKRIQFKNVKVYYFERSQGFTAVPTCGGVTLGMTSKHHDEKEFSLSEFERAMRNEQIARYRQRCAERAARLRIHSESSLNAANAIQPQPSPPQQQQPHP</sequence>
<evidence type="ECO:0000256" key="1">
    <source>
        <dbReference type="ARBA" id="ARBA00004123"/>
    </source>
</evidence>
<accession>A0A0M3KFM7</accession>
<protein>
    <submittedName>
        <fullName evidence="13">CSRNP_N domain-containing protein</fullName>
    </submittedName>
</protein>
<evidence type="ECO:0000256" key="5">
    <source>
        <dbReference type="ARBA" id="ARBA00023125"/>
    </source>
</evidence>
<dbReference type="Proteomes" id="UP000267096">
    <property type="component" value="Unassembled WGS sequence"/>
</dbReference>
<dbReference type="GO" id="GO:0000981">
    <property type="term" value="F:DNA-binding transcription factor activity, RNA polymerase II-specific"/>
    <property type="evidence" value="ECO:0007669"/>
    <property type="project" value="TreeGrafter"/>
</dbReference>
<evidence type="ECO:0000256" key="8">
    <source>
        <dbReference type="ARBA" id="ARBA00023242"/>
    </source>
</evidence>
<keyword evidence="5" id="KW-0238">DNA-binding</keyword>
<evidence type="ECO:0000313" key="11">
    <source>
        <dbReference type="EMBL" id="VDK67948.1"/>
    </source>
</evidence>
<keyword evidence="12" id="KW-1185">Reference proteome</keyword>
<reference evidence="13" key="1">
    <citation type="submission" date="2017-02" db="UniProtKB">
        <authorList>
            <consortium name="WormBaseParasite"/>
        </authorList>
    </citation>
    <scope>IDENTIFICATION</scope>
</reference>
<keyword evidence="6" id="KW-0010">Activator</keyword>
<evidence type="ECO:0000256" key="3">
    <source>
        <dbReference type="ARBA" id="ARBA00022703"/>
    </source>
</evidence>
<keyword evidence="7" id="KW-0804">Transcription</keyword>
<dbReference type="WBParaSite" id="ASIM_0001978801-mRNA-1">
    <property type="protein sequence ID" value="ASIM_0001978801-mRNA-1"/>
    <property type="gene ID" value="ASIM_0001978801"/>
</dbReference>
<dbReference type="GO" id="GO:0005634">
    <property type="term" value="C:nucleus"/>
    <property type="evidence" value="ECO:0007669"/>
    <property type="project" value="UniProtKB-SubCell"/>
</dbReference>
<evidence type="ECO:0000259" key="10">
    <source>
        <dbReference type="Pfam" id="PF16019"/>
    </source>
</evidence>
<comment type="similarity">
    <text evidence="2">Belongs to the AXUD1 family.</text>
</comment>
<keyword evidence="3" id="KW-0053">Apoptosis</keyword>
<dbReference type="AlphaFoldDB" id="A0A0M3KFM7"/>
<dbReference type="PANTHER" id="PTHR13580:SF9">
    <property type="entry name" value="AXIN1 UP-REGULATED 1, ISOFORM A"/>
    <property type="match status" value="1"/>
</dbReference>
<keyword evidence="8" id="KW-0539">Nucleus</keyword>
<dbReference type="OrthoDB" id="5946974at2759"/>
<feature type="region of interest" description="Disordered" evidence="9">
    <location>
        <begin position="1"/>
        <end position="83"/>
    </location>
</feature>
<gene>
    <name evidence="11" type="ORF">ASIM_LOCUS19175</name>
</gene>
<evidence type="ECO:0000313" key="13">
    <source>
        <dbReference type="WBParaSite" id="ASIM_0001978801-mRNA-1"/>
    </source>
</evidence>
<evidence type="ECO:0000256" key="7">
    <source>
        <dbReference type="ARBA" id="ARBA00023163"/>
    </source>
</evidence>
<dbReference type="GO" id="GO:0006915">
    <property type="term" value="P:apoptotic process"/>
    <property type="evidence" value="ECO:0007669"/>
    <property type="project" value="UniProtKB-KW"/>
</dbReference>
<name>A0A0M3KFM7_ANISI</name>
<comment type="subcellular location">
    <subcellularLocation>
        <location evidence="1">Nucleus</location>
    </subcellularLocation>
</comment>